<dbReference type="Proteomes" id="UP000655044">
    <property type="component" value="Unassembled WGS sequence"/>
</dbReference>
<keyword evidence="5" id="KW-1185">Reference proteome</keyword>
<comment type="caution">
    <text evidence="4">The sequence shown here is derived from an EMBL/GenBank/DDBJ whole genome shotgun (WGS) entry which is preliminary data.</text>
</comment>
<gene>
    <name evidence="4" type="ORF">Pro02_38110</name>
</gene>
<dbReference type="OrthoDB" id="129419at2"/>
<dbReference type="InterPro" id="IPR027383">
    <property type="entry name" value="Znf_put"/>
</dbReference>
<proteinExistence type="predicted"/>
<dbReference type="InterPro" id="IPR041916">
    <property type="entry name" value="Anti_sigma_zinc_sf"/>
</dbReference>
<organism evidence="4 5">
    <name type="scientific">Planobispora rosea</name>
    <dbReference type="NCBI Taxonomy" id="35762"/>
    <lineage>
        <taxon>Bacteria</taxon>
        <taxon>Bacillati</taxon>
        <taxon>Actinomycetota</taxon>
        <taxon>Actinomycetes</taxon>
        <taxon>Streptosporangiales</taxon>
        <taxon>Streptosporangiaceae</taxon>
        <taxon>Planobispora</taxon>
    </lineage>
</organism>
<name>A0A8J3S1N0_PLARO</name>
<evidence type="ECO:0000256" key="2">
    <source>
        <dbReference type="ARBA" id="ARBA00023163"/>
    </source>
</evidence>
<protein>
    <recommendedName>
        <fullName evidence="3">Putative zinc-finger domain-containing protein</fullName>
    </recommendedName>
</protein>
<dbReference type="AlphaFoldDB" id="A0A8J3S1N0"/>
<keyword evidence="2" id="KW-0804">Transcription</keyword>
<reference evidence="4" key="1">
    <citation type="submission" date="2021-01" db="EMBL/GenBank/DDBJ databases">
        <title>Whole genome shotgun sequence of Planobispora rosea NBRC 15558.</title>
        <authorList>
            <person name="Komaki H."/>
            <person name="Tamura T."/>
        </authorList>
    </citation>
    <scope>NUCLEOTIDE SEQUENCE</scope>
    <source>
        <strain evidence="4">NBRC 15558</strain>
    </source>
</reference>
<dbReference type="EMBL" id="BOOI01000035">
    <property type="protein sequence ID" value="GIH85403.1"/>
    <property type="molecule type" value="Genomic_DNA"/>
</dbReference>
<evidence type="ECO:0000313" key="5">
    <source>
        <dbReference type="Proteomes" id="UP000655044"/>
    </source>
</evidence>
<sequence>MKRFRCAEVVELVTVYLEDALDEPARLGMEQHLACCGECGHRLDQFRAVIGVLGALPSEEDLRGDVRDRLLSAFRDRHRRGA</sequence>
<keyword evidence="1" id="KW-0805">Transcription regulation</keyword>
<evidence type="ECO:0000259" key="3">
    <source>
        <dbReference type="Pfam" id="PF13490"/>
    </source>
</evidence>
<feature type="domain" description="Putative zinc-finger" evidence="3">
    <location>
        <begin position="6"/>
        <end position="39"/>
    </location>
</feature>
<evidence type="ECO:0000256" key="1">
    <source>
        <dbReference type="ARBA" id="ARBA00023015"/>
    </source>
</evidence>
<evidence type="ECO:0000313" key="4">
    <source>
        <dbReference type="EMBL" id="GIH85403.1"/>
    </source>
</evidence>
<accession>A0A8J3S1N0</accession>
<dbReference type="Pfam" id="PF13490">
    <property type="entry name" value="zf-HC2"/>
    <property type="match status" value="1"/>
</dbReference>
<dbReference type="Gene3D" id="1.10.10.1320">
    <property type="entry name" value="Anti-sigma factor, zinc-finger domain"/>
    <property type="match status" value="1"/>
</dbReference>